<evidence type="ECO:0000313" key="2">
    <source>
        <dbReference type="Proteomes" id="UP001187192"/>
    </source>
</evidence>
<proteinExistence type="predicted"/>
<name>A0AA88CXN5_FICCA</name>
<accession>A0AA88CXN5</accession>
<dbReference type="EMBL" id="BTGU01000004">
    <property type="protein sequence ID" value="GMN33747.1"/>
    <property type="molecule type" value="Genomic_DNA"/>
</dbReference>
<organism evidence="1 2">
    <name type="scientific">Ficus carica</name>
    <name type="common">Common fig</name>
    <dbReference type="NCBI Taxonomy" id="3494"/>
    <lineage>
        <taxon>Eukaryota</taxon>
        <taxon>Viridiplantae</taxon>
        <taxon>Streptophyta</taxon>
        <taxon>Embryophyta</taxon>
        <taxon>Tracheophyta</taxon>
        <taxon>Spermatophyta</taxon>
        <taxon>Magnoliopsida</taxon>
        <taxon>eudicotyledons</taxon>
        <taxon>Gunneridae</taxon>
        <taxon>Pentapetalae</taxon>
        <taxon>rosids</taxon>
        <taxon>fabids</taxon>
        <taxon>Rosales</taxon>
        <taxon>Moraceae</taxon>
        <taxon>Ficeae</taxon>
        <taxon>Ficus</taxon>
    </lineage>
</organism>
<protein>
    <submittedName>
        <fullName evidence="1">Uncharacterized protein</fullName>
    </submittedName>
</protein>
<keyword evidence="2" id="KW-1185">Reference proteome</keyword>
<reference evidence="1" key="1">
    <citation type="submission" date="2023-07" db="EMBL/GenBank/DDBJ databases">
        <title>draft genome sequence of fig (Ficus carica).</title>
        <authorList>
            <person name="Takahashi T."/>
            <person name="Nishimura K."/>
        </authorList>
    </citation>
    <scope>NUCLEOTIDE SEQUENCE</scope>
</reference>
<dbReference type="AlphaFoldDB" id="A0AA88CXN5"/>
<gene>
    <name evidence="1" type="ORF">TIFTF001_004325</name>
</gene>
<comment type="caution">
    <text evidence="1">The sequence shown here is derived from an EMBL/GenBank/DDBJ whole genome shotgun (WGS) entry which is preliminary data.</text>
</comment>
<sequence length="71" mass="7880">MKLYHRHRVVVTADRNVAVDLFDGGFWWREGLLVAVVGSWLRLREGVLVDDSGQVLAATVSNSAEPGGWED</sequence>
<evidence type="ECO:0000313" key="1">
    <source>
        <dbReference type="EMBL" id="GMN33747.1"/>
    </source>
</evidence>
<dbReference type="Proteomes" id="UP001187192">
    <property type="component" value="Unassembled WGS sequence"/>
</dbReference>